<reference evidence="2 3" key="1">
    <citation type="submission" date="2015-12" db="EMBL/GenBank/DDBJ databases">
        <title>The genome of Folsomia candida.</title>
        <authorList>
            <person name="Faddeeva A."/>
            <person name="Derks M.F."/>
            <person name="Anvar Y."/>
            <person name="Smit S."/>
            <person name="Van Straalen N."/>
            <person name="Roelofs D."/>
        </authorList>
    </citation>
    <scope>NUCLEOTIDE SEQUENCE [LARGE SCALE GENOMIC DNA]</scope>
    <source>
        <strain evidence="2 3">VU population</strain>
        <tissue evidence="2">Whole body</tissue>
    </source>
</reference>
<comment type="caution">
    <text evidence="2">The sequence shown here is derived from an EMBL/GenBank/DDBJ whole genome shotgun (WGS) entry which is preliminary data.</text>
</comment>
<evidence type="ECO:0000256" key="1">
    <source>
        <dbReference type="SAM" id="MobiDB-lite"/>
    </source>
</evidence>
<evidence type="ECO:0000313" key="3">
    <source>
        <dbReference type="Proteomes" id="UP000198287"/>
    </source>
</evidence>
<proteinExistence type="predicted"/>
<gene>
    <name evidence="2" type="ORF">Fcan01_22975</name>
</gene>
<organism evidence="2 3">
    <name type="scientific">Folsomia candida</name>
    <name type="common">Springtail</name>
    <dbReference type="NCBI Taxonomy" id="158441"/>
    <lineage>
        <taxon>Eukaryota</taxon>
        <taxon>Metazoa</taxon>
        <taxon>Ecdysozoa</taxon>
        <taxon>Arthropoda</taxon>
        <taxon>Hexapoda</taxon>
        <taxon>Collembola</taxon>
        <taxon>Entomobryomorpha</taxon>
        <taxon>Isotomoidea</taxon>
        <taxon>Isotomidae</taxon>
        <taxon>Proisotominae</taxon>
        <taxon>Folsomia</taxon>
    </lineage>
</organism>
<sequence length="172" mass="19177">MWTIKDPNLSTSMEKVYPVDKILENIDDKVLTEDNPPTPIHPHDTQVISPADPPTSTEDNPQVAEMDISPPTSPASEHDKIPVFDPPTPQAKSPITLKKLFPSSKSPLGKRYRTVSKKCTGVVTSSHLLGNIIQLLESQFSCSISFKRLRRRSLVLIRSDFPSPIYNGVKFE</sequence>
<evidence type="ECO:0000313" key="2">
    <source>
        <dbReference type="EMBL" id="OXA42268.1"/>
    </source>
</evidence>
<dbReference type="AlphaFoldDB" id="A0A226DBI5"/>
<accession>A0A226DBI5</accession>
<feature type="region of interest" description="Disordered" evidence="1">
    <location>
        <begin position="28"/>
        <end position="94"/>
    </location>
</feature>
<keyword evidence="3" id="KW-1185">Reference proteome</keyword>
<dbReference type="EMBL" id="LNIX01000026">
    <property type="protein sequence ID" value="OXA42268.1"/>
    <property type="molecule type" value="Genomic_DNA"/>
</dbReference>
<protein>
    <submittedName>
        <fullName evidence="2">Junctophilin-2</fullName>
    </submittedName>
</protein>
<dbReference type="Proteomes" id="UP000198287">
    <property type="component" value="Unassembled WGS sequence"/>
</dbReference>
<name>A0A226DBI5_FOLCA</name>